<gene>
    <name evidence="2" type="ORF">JX265_000896</name>
</gene>
<keyword evidence="3" id="KW-1185">Reference proteome</keyword>
<evidence type="ECO:0008006" key="4">
    <source>
        <dbReference type="Google" id="ProtNLM"/>
    </source>
</evidence>
<dbReference type="AlphaFoldDB" id="A0A9P9WX45"/>
<evidence type="ECO:0000256" key="1">
    <source>
        <dbReference type="SAM" id="SignalP"/>
    </source>
</evidence>
<organism evidence="2 3">
    <name type="scientific">Neoarthrinium moseri</name>
    <dbReference type="NCBI Taxonomy" id="1658444"/>
    <lineage>
        <taxon>Eukaryota</taxon>
        <taxon>Fungi</taxon>
        <taxon>Dikarya</taxon>
        <taxon>Ascomycota</taxon>
        <taxon>Pezizomycotina</taxon>
        <taxon>Sordariomycetes</taxon>
        <taxon>Xylariomycetidae</taxon>
        <taxon>Amphisphaeriales</taxon>
        <taxon>Apiosporaceae</taxon>
        <taxon>Neoarthrinium</taxon>
    </lineage>
</organism>
<sequence length="279" mass="28576">MSVLMKMITLALAVCAFALDISYGSSTATVVTTMTTVIETSPSVYSSTLASPTISRRSAPTIGEAICGALDTACPHGNMFAAVIPTPPPLMTISIVNQAGAPISTLHASNVGGPSIVSGINTTIGTMAAGATAAIAVPTGWAGNIQIGLAKHKLTGDVSQIEANFVIPPDNGITHYTFAVPDIDVSYVNGYSLSMTCSCNGVRVTGCTKDLFALNKCPNHNGQGACANPTRPFLDVKVPTAFFAPCVGEAYTFPDDGKANSFGECQNGTITCCVGNKCP</sequence>
<feature type="chain" id="PRO_5040253180" description="Thaumatin-like protein" evidence="1">
    <location>
        <begin position="19"/>
        <end position="279"/>
    </location>
</feature>
<reference evidence="2" key="1">
    <citation type="submission" date="2021-03" db="EMBL/GenBank/DDBJ databases">
        <title>Revisited historic fungal species revealed as producer of novel bioactive compounds through whole genome sequencing and comparative genomics.</title>
        <authorList>
            <person name="Vignolle G.A."/>
            <person name="Hochenegger N."/>
            <person name="Mach R.L."/>
            <person name="Mach-Aigner A.R."/>
            <person name="Javad Rahimi M."/>
            <person name="Salim K.A."/>
            <person name="Chan C.M."/>
            <person name="Lim L.B.L."/>
            <person name="Cai F."/>
            <person name="Druzhinina I.S."/>
            <person name="U'Ren J.M."/>
            <person name="Derntl C."/>
        </authorList>
    </citation>
    <scope>NUCLEOTIDE SEQUENCE</scope>
    <source>
        <strain evidence="2">TUCIM 5799</strain>
    </source>
</reference>
<protein>
    <recommendedName>
        <fullName evidence="4">Thaumatin-like protein</fullName>
    </recommendedName>
</protein>
<dbReference type="Proteomes" id="UP000829685">
    <property type="component" value="Unassembled WGS sequence"/>
</dbReference>
<dbReference type="InterPro" id="IPR037176">
    <property type="entry name" value="Osmotin/thaumatin-like_sf"/>
</dbReference>
<keyword evidence="1" id="KW-0732">Signal</keyword>
<accession>A0A9P9WX45</accession>
<dbReference type="SUPFAM" id="SSF49870">
    <property type="entry name" value="Osmotin, thaumatin-like protein"/>
    <property type="match status" value="1"/>
</dbReference>
<evidence type="ECO:0000313" key="2">
    <source>
        <dbReference type="EMBL" id="KAI1880656.1"/>
    </source>
</evidence>
<evidence type="ECO:0000313" key="3">
    <source>
        <dbReference type="Proteomes" id="UP000829685"/>
    </source>
</evidence>
<feature type="signal peptide" evidence="1">
    <location>
        <begin position="1"/>
        <end position="18"/>
    </location>
</feature>
<dbReference type="EMBL" id="JAFIMR010000002">
    <property type="protein sequence ID" value="KAI1880656.1"/>
    <property type="molecule type" value="Genomic_DNA"/>
</dbReference>
<proteinExistence type="predicted"/>
<name>A0A9P9WX45_9PEZI</name>
<comment type="caution">
    <text evidence="2">The sequence shown here is derived from an EMBL/GenBank/DDBJ whole genome shotgun (WGS) entry which is preliminary data.</text>
</comment>